<name>A0A9R0AA68_CYPCA</name>
<evidence type="ECO:0000256" key="2">
    <source>
        <dbReference type="PROSITE-ProRule" id="PRU00192"/>
    </source>
</evidence>
<dbReference type="InterPro" id="IPR031160">
    <property type="entry name" value="F_BAR_dom"/>
</dbReference>
<dbReference type="PANTHER" id="PTHR23065:SF57">
    <property type="entry name" value="GROWTH ARREST-SPECIFIC PROTEIN 7"/>
    <property type="match status" value="1"/>
</dbReference>
<dbReference type="Pfam" id="PF07653">
    <property type="entry name" value="SH3_2"/>
    <property type="match status" value="1"/>
</dbReference>
<dbReference type="PROSITE" id="PS50020">
    <property type="entry name" value="WW_DOMAIN_2"/>
    <property type="match status" value="1"/>
</dbReference>
<dbReference type="FunFam" id="1.20.1270.60:FF:000024">
    <property type="entry name" value="growth arrest-specific protein 7 isoform X2"/>
    <property type="match status" value="1"/>
</dbReference>
<dbReference type="PROSITE" id="PS01159">
    <property type="entry name" value="WW_DOMAIN_1"/>
    <property type="match status" value="1"/>
</dbReference>
<dbReference type="AlphaFoldDB" id="A0A9R0AA68"/>
<dbReference type="PROSITE" id="PS50002">
    <property type="entry name" value="SH3"/>
    <property type="match status" value="1"/>
</dbReference>
<evidence type="ECO:0000256" key="4">
    <source>
        <dbReference type="SAM" id="Coils"/>
    </source>
</evidence>
<protein>
    <submittedName>
        <fullName evidence="8">Growth arrest-specific protein 7 isoform X1</fullName>
    </submittedName>
</protein>
<organism evidence="8">
    <name type="scientific">Cyprinus carpio</name>
    <name type="common">Common carp</name>
    <dbReference type="NCBI Taxonomy" id="7962"/>
    <lineage>
        <taxon>Eukaryota</taxon>
        <taxon>Metazoa</taxon>
        <taxon>Chordata</taxon>
        <taxon>Craniata</taxon>
        <taxon>Vertebrata</taxon>
        <taxon>Euteleostomi</taxon>
        <taxon>Actinopterygii</taxon>
        <taxon>Neopterygii</taxon>
        <taxon>Teleostei</taxon>
        <taxon>Ostariophysi</taxon>
        <taxon>Cypriniformes</taxon>
        <taxon>Cyprinidae</taxon>
        <taxon>Cyprininae</taxon>
        <taxon>Cyprinus</taxon>
    </lineage>
</organism>
<dbReference type="Proteomes" id="UP001155660">
    <property type="component" value="Chromosome B12"/>
</dbReference>
<dbReference type="InterPro" id="IPR001060">
    <property type="entry name" value="FCH_dom"/>
</dbReference>
<dbReference type="Pfam" id="PF16623">
    <property type="entry name" value="WW_FCH_linker"/>
    <property type="match status" value="2"/>
</dbReference>
<dbReference type="CDD" id="cd00201">
    <property type="entry name" value="WW"/>
    <property type="match status" value="1"/>
</dbReference>
<feature type="domain" description="F-BAR" evidence="7">
    <location>
        <begin position="169"/>
        <end position="374"/>
    </location>
</feature>
<dbReference type="SMART" id="SM00456">
    <property type="entry name" value="WW"/>
    <property type="match status" value="1"/>
</dbReference>
<evidence type="ECO:0000259" key="5">
    <source>
        <dbReference type="PROSITE" id="PS50002"/>
    </source>
</evidence>
<feature type="domain" description="SH3" evidence="5">
    <location>
        <begin position="1"/>
        <end position="61"/>
    </location>
</feature>
<dbReference type="InterPro" id="IPR001452">
    <property type="entry name" value="SH3_domain"/>
</dbReference>
<dbReference type="SMART" id="SM00326">
    <property type="entry name" value="SH3"/>
    <property type="match status" value="1"/>
</dbReference>
<dbReference type="PROSITE" id="PS51741">
    <property type="entry name" value="F_BAR"/>
    <property type="match status" value="1"/>
</dbReference>
<proteinExistence type="predicted"/>
<reference evidence="8" key="1">
    <citation type="submission" date="2025-08" db="UniProtKB">
        <authorList>
            <consortium name="RefSeq"/>
        </authorList>
    </citation>
    <scope>IDENTIFICATION</scope>
    <source>
        <tissue evidence="8">Muscle</tissue>
    </source>
</reference>
<gene>
    <name evidence="8" type="primary">gas7b</name>
</gene>
<feature type="coiled-coil region" evidence="4">
    <location>
        <begin position="281"/>
        <end position="315"/>
    </location>
</feature>
<dbReference type="RefSeq" id="XP_042590828.1">
    <property type="nucleotide sequence ID" value="XM_042734894.1"/>
</dbReference>
<evidence type="ECO:0000259" key="7">
    <source>
        <dbReference type="PROSITE" id="PS51741"/>
    </source>
</evidence>
<dbReference type="KEGG" id="ccar:109083846"/>
<dbReference type="InterPro" id="IPR001202">
    <property type="entry name" value="WW_dom"/>
</dbReference>
<dbReference type="FunFam" id="2.30.30.40:FF:000216">
    <property type="entry name" value="growth arrest-specific protein 7 isoform X1"/>
    <property type="match status" value="1"/>
</dbReference>
<evidence type="ECO:0000256" key="3">
    <source>
        <dbReference type="PROSITE-ProRule" id="PRU01077"/>
    </source>
</evidence>
<dbReference type="GO" id="GO:0072583">
    <property type="term" value="P:clathrin-dependent endocytosis"/>
    <property type="evidence" value="ECO:0007669"/>
    <property type="project" value="TreeGrafter"/>
</dbReference>
<feature type="domain" description="WW" evidence="6">
    <location>
        <begin position="69"/>
        <end position="102"/>
    </location>
</feature>
<keyword evidence="3 4" id="KW-0175">Coiled coil</keyword>
<dbReference type="PANTHER" id="PTHR23065">
    <property type="entry name" value="PROLINE-SERINE-THREONINE PHOSPHATASE INTERACTING PROTEIN 1"/>
    <property type="match status" value="1"/>
</dbReference>
<sequence>MSDLFCRSLYAYNGDQHQQGLKFEAGEVIRVTQALDGGWWEGEKDGVKGWFPSTYVQVEKLSSMSPLDEPLPRDWKCYMSTQGRKYYVNTISNETTWERPSSTPGTPKTPVKHKNPVPTVNGFHGNGSPLHQTEPSHVPMQKTSTDQQINCVTFPLPLHMSEQQLLKPDEWSYCDYFWADRKDAQRSTTVSGFEVLLQKQLKGRQIQKEMAEFVRERIRIEEEYAKNLSKLSQIPLAAQEEGTLGEAWSQLKKSLADEAEVHLKFSSKLQSEVEKPLLIFRENFKKDMKKFDHHMADLRKQLASRNAAVEKARKALADRQKDLDLKTQQLEIKLNSKIEEDIKKARRKSTQAGQCSFSRPLNLGNLLDHSHDDV</sequence>
<keyword evidence="1 2" id="KW-0728">SH3 domain</keyword>
<evidence type="ECO:0000259" key="6">
    <source>
        <dbReference type="PROSITE" id="PS50020"/>
    </source>
</evidence>
<dbReference type="GO" id="GO:0048268">
    <property type="term" value="P:clathrin coat assembly"/>
    <property type="evidence" value="ECO:0007669"/>
    <property type="project" value="TreeGrafter"/>
</dbReference>
<dbReference type="GO" id="GO:0048812">
    <property type="term" value="P:neuron projection morphogenesis"/>
    <property type="evidence" value="ECO:0007669"/>
    <property type="project" value="TreeGrafter"/>
</dbReference>
<dbReference type="CDD" id="cd11829">
    <property type="entry name" value="SH3_GAS7"/>
    <property type="match status" value="1"/>
</dbReference>
<dbReference type="Pfam" id="PF00611">
    <property type="entry name" value="FCH"/>
    <property type="match status" value="1"/>
</dbReference>
<evidence type="ECO:0000256" key="1">
    <source>
        <dbReference type="ARBA" id="ARBA00022443"/>
    </source>
</evidence>
<dbReference type="CTD" id="100333627"/>
<evidence type="ECO:0000313" key="8">
    <source>
        <dbReference type="RefSeq" id="XP_042590828.1"/>
    </source>
</evidence>
<dbReference type="GeneID" id="109083846"/>
<dbReference type="SMART" id="SM00055">
    <property type="entry name" value="FCH"/>
    <property type="match status" value="1"/>
</dbReference>
<accession>A0A9R0AA68</accession>
<dbReference type="GO" id="GO:0005886">
    <property type="term" value="C:plasma membrane"/>
    <property type="evidence" value="ECO:0007669"/>
    <property type="project" value="TreeGrafter"/>
</dbReference>
<dbReference type="GO" id="GO:0030136">
    <property type="term" value="C:clathrin-coated vesicle"/>
    <property type="evidence" value="ECO:0007669"/>
    <property type="project" value="TreeGrafter"/>
</dbReference>
<dbReference type="GO" id="GO:0005905">
    <property type="term" value="C:clathrin-coated pit"/>
    <property type="evidence" value="ECO:0007669"/>
    <property type="project" value="TreeGrafter"/>
</dbReference>
<dbReference type="Pfam" id="PF00397">
    <property type="entry name" value="WW"/>
    <property type="match status" value="1"/>
</dbReference>